<dbReference type="InterPro" id="IPR013022">
    <property type="entry name" value="Xyl_isomerase-like_TIM-brl"/>
</dbReference>
<proteinExistence type="predicted"/>
<dbReference type="AlphaFoldDB" id="A0A0E2HVQ0"/>
<evidence type="ECO:0000256" key="1">
    <source>
        <dbReference type="ARBA" id="ARBA00023235"/>
    </source>
</evidence>
<dbReference type="InterPro" id="IPR036237">
    <property type="entry name" value="Xyl_isomerase-like_sf"/>
</dbReference>
<accession>A0A0E2HVQ0</accession>
<keyword evidence="1" id="KW-0413">Isomerase</keyword>
<protein>
    <recommendedName>
        <fullName evidence="2">Xylose isomerase-like TIM barrel domain-containing protein</fullName>
    </recommendedName>
</protein>
<dbReference type="EMBL" id="AGYR01000001">
    <property type="protein sequence ID" value="ENZ20311.1"/>
    <property type="molecule type" value="Genomic_DNA"/>
</dbReference>
<comment type="caution">
    <text evidence="3">The sequence shown here is derived from an EMBL/GenBank/DDBJ whole genome shotgun (WGS) entry which is preliminary data.</text>
</comment>
<organism evidence="3 4">
    <name type="scientific">[Clostridium] clostridioforme 90A8</name>
    <dbReference type="NCBI Taxonomy" id="999408"/>
    <lineage>
        <taxon>Bacteria</taxon>
        <taxon>Bacillati</taxon>
        <taxon>Bacillota</taxon>
        <taxon>Clostridia</taxon>
        <taxon>Lachnospirales</taxon>
        <taxon>Lachnospiraceae</taxon>
        <taxon>Enterocloster</taxon>
    </lineage>
</organism>
<dbReference type="SUPFAM" id="SSF51658">
    <property type="entry name" value="Xylose isomerase-like"/>
    <property type="match status" value="1"/>
</dbReference>
<reference evidence="3 4" key="1">
    <citation type="submission" date="2013-01" db="EMBL/GenBank/DDBJ databases">
        <title>The Genome Sequence of Clostridium clostridioforme 90A8.</title>
        <authorList>
            <consortium name="The Broad Institute Genome Sequencing Platform"/>
            <person name="Earl A."/>
            <person name="Ward D."/>
            <person name="Feldgarden M."/>
            <person name="Gevers D."/>
            <person name="Courvalin P."/>
            <person name="Lambert T."/>
            <person name="Walker B."/>
            <person name="Young S.K."/>
            <person name="Zeng Q."/>
            <person name="Gargeya S."/>
            <person name="Fitzgerald M."/>
            <person name="Haas B."/>
            <person name="Abouelleil A."/>
            <person name="Alvarado L."/>
            <person name="Arachchi H.M."/>
            <person name="Berlin A.M."/>
            <person name="Chapman S.B."/>
            <person name="Dewar J."/>
            <person name="Goldberg J."/>
            <person name="Griggs A."/>
            <person name="Gujja S."/>
            <person name="Hansen M."/>
            <person name="Howarth C."/>
            <person name="Imamovic A."/>
            <person name="Larimer J."/>
            <person name="McCowan C."/>
            <person name="Murphy C."/>
            <person name="Neiman D."/>
            <person name="Pearson M."/>
            <person name="Priest M."/>
            <person name="Roberts A."/>
            <person name="Saif S."/>
            <person name="Shea T."/>
            <person name="Sisk P."/>
            <person name="Sykes S."/>
            <person name="Wortman J."/>
            <person name="Nusbaum C."/>
            <person name="Birren B."/>
        </authorList>
    </citation>
    <scope>NUCLEOTIDE SEQUENCE [LARGE SCALE GENOMIC DNA]</scope>
    <source>
        <strain evidence="3 4">90A8</strain>
    </source>
</reference>
<dbReference type="HOGENOM" id="CLU_887680_0_0_9"/>
<feature type="domain" description="Xylose isomerase-like TIM barrel" evidence="2">
    <location>
        <begin position="41"/>
        <end position="252"/>
    </location>
</feature>
<dbReference type="Proteomes" id="UP000013085">
    <property type="component" value="Unassembled WGS sequence"/>
</dbReference>
<dbReference type="InterPro" id="IPR050417">
    <property type="entry name" value="Sugar_Epim/Isomerase"/>
</dbReference>
<sequence length="313" mass="34898">MFFSDYVCFGISPSMLYPLSFEDELEHFSAVDQCCQFPEYECFETFLPSDAGLRKAEIKRMKEHNKVLNYNTPGYFQLDGMYNASSDDPAFRQHALTSMKEQIDYASEAGCSLIVLTGTPDQGDSRRPVLLERYSEFFLKCAAHAAQYNMTVSIEPIERGRFKNLILGPTWECAAFIKDMQEKGASNAKLILDIAHLPLMGEDIGGAVKSCMEAGLAHVHMGNAVLEQTSQFYGHTHPPIGVQHGCYDCQELTLQFKALLTSGYIPAFPGPVRPTISLEVRPYPGVSGRTSARVMYEKVSSAFMAALEQHCNH</sequence>
<dbReference type="Pfam" id="PF01261">
    <property type="entry name" value="AP_endonuc_2"/>
    <property type="match status" value="1"/>
</dbReference>
<evidence type="ECO:0000313" key="4">
    <source>
        <dbReference type="Proteomes" id="UP000013085"/>
    </source>
</evidence>
<dbReference type="GO" id="GO:0016853">
    <property type="term" value="F:isomerase activity"/>
    <property type="evidence" value="ECO:0007669"/>
    <property type="project" value="UniProtKB-KW"/>
</dbReference>
<evidence type="ECO:0000313" key="3">
    <source>
        <dbReference type="EMBL" id="ENZ20311.1"/>
    </source>
</evidence>
<gene>
    <name evidence="3" type="ORF">HMPREF1090_00246</name>
</gene>
<name>A0A0E2HVQ0_9FIRM</name>
<evidence type="ECO:0000259" key="2">
    <source>
        <dbReference type="Pfam" id="PF01261"/>
    </source>
</evidence>
<dbReference type="PATRIC" id="fig|999408.3.peg.263"/>
<dbReference type="Gene3D" id="3.20.20.150">
    <property type="entry name" value="Divalent-metal-dependent TIM barrel enzymes"/>
    <property type="match status" value="1"/>
</dbReference>
<dbReference type="PANTHER" id="PTHR43489">
    <property type="entry name" value="ISOMERASE"/>
    <property type="match status" value="1"/>
</dbReference>